<evidence type="ECO:0000313" key="1">
    <source>
        <dbReference type="EMBL" id="HGE99247.1"/>
    </source>
</evidence>
<reference evidence="1" key="1">
    <citation type="journal article" date="2020" name="mSystems">
        <title>Genome- and Community-Level Interaction Insights into Carbon Utilization and Element Cycling Functions of Hydrothermarchaeota in Hydrothermal Sediment.</title>
        <authorList>
            <person name="Zhou Z."/>
            <person name="Liu Y."/>
            <person name="Xu W."/>
            <person name="Pan J."/>
            <person name="Luo Z.H."/>
            <person name="Li M."/>
        </authorList>
    </citation>
    <scope>NUCLEOTIDE SEQUENCE [LARGE SCALE GENOMIC DNA]</scope>
    <source>
        <strain evidence="1">SpSt-906</strain>
    </source>
</reference>
<accession>A0A7C3UZ53</accession>
<dbReference type="Pfam" id="PF04463">
    <property type="entry name" value="2-thiour_desulf"/>
    <property type="match status" value="1"/>
</dbReference>
<dbReference type="InterPro" id="IPR007553">
    <property type="entry name" value="2-thiour_desulf"/>
</dbReference>
<gene>
    <name evidence="1" type="ORF">ENX07_04160</name>
</gene>
<dbReference type="AlphaFoldDB" id="A0A7C3UZ53"/>
<organism evidence="1">
    <name type="scientific">candidate division WOR-3 bacterium</name>
    <dbReference type="NCBI Taxonomy" id="2052148"/>
    <lineage>
        <taxon>Bacteria</taxon>
        <taxon>Bacteria division WOR-3</taxon>
    </lineage>
</organism>
<protein>
    <submittedName>
        <fullName evidence="1">DUF523 domain-containing protein</fullName>
    </submittedName>
</protein>
<proteinExistence type="predicted"/>
<dbReference type="PANTHER" id="PTHR30087:SF0">
    <property type="entry name" value="INNER MEMBRANE PROTEIN"/>
    <property type="match status" value="1"/>
</dbReference>
<sequence length="173" mass="19777">MKGKPLVFISACLGFAPCRYDGKKEKFPLPKPYRKRIKFLPFCPEEAIGLGTPRLPIRIIQRGKRQRLIQPETGLDLTRRIKEWSEGFLKEVESLKAKNNSCAIGFLLKSGSPSCALRDAKIYSAPEGKRFIKKGSGFFGRVVLKRFKNYPIFDERELELKGRGIFLKLLEGR</sequence>
<dbReference type="PANTHER" id="PTHR30087">
    <property type="entry name" value="INNER MEMBRANE PROTEIN"/>
    <property type="match status" value="1"/>
</dbReference>
<comment type="caution">
    <text evidence="1">The sequence shown here is derived from an EMBL/GenBank/DDBJ whole genome shotgun (WGS) entry which is preliminary data.</text>
</comment>
<name>A0A7C3UZ53_UNCW3</name>
<dbReference type="EMBL" id="DTMQ01000027">
    <property type="protein sequence ID" value="HGE99247.1"/>
    <property type="molecule type" value="Genomic_DNA"/>
</dbReference>